<protein>
    <recommendedName>
        <fullName evidence="2">Chemokine interleukin-8-like domain-containing protein</fullName>
    </recommendedName>
</protein>
<dbReference type="SUPFAM" id="SSF54117">
    <property type="entry name" value="Interleukin 8-like chemokines"/>
    <property type="match status" value="1"/>
</dbReference>
<dbReference type="InterPro" id="IPR036048">
    <property type="entry name" value="Interleukin_8-like_sf"/>
</dbReference>
<reference evidence="3 4" key="1">
    <citation type="submission" date="2019-04" db="EMBL/GenBank/DDBJ databases">
        <authorList>
            <consortium name="Wellcome Sanger Institute Data Sharing"/>
        </authorList>
    </citation>
    <scope>NUCLEOTIDE SEQUENCE [LARGE SCALE GENOMIC DNA]</scope>
</reference>
<reference evidence="3" key="2">
    <citation type="submission" date="2025-08" db="UniProtKB">
        <authorList>
            <consortium name="Ensembl"/>
        </authorList>
    </citation>
    <scope>IDENTIFICATION</scope>
</reference>
<dbReference type="OrthoDB" id="8905061at2759"/>
<evidence type="ECO:0000259" key="2">
    <source>
        <dbReference type="Pfam" id="PF00048"/>
    </source>
</evidence>
<dbReference type="GO" id="GO:0005615">
    <property type="term" value="C:extracellular space"/>
    <property type="evidence" value="ECO:0007669"/>
    <property type="project" value="UniProtKB-KW"/>
</dbReference>
<reference evidence="3" key="3">
    <citation type="submission" date="2025-09" db="UniProtKB">
        <authorList>
            <consortium name="Ensembl"/>
        </authorList>
    </citation>
    <scope>IDENTIFICATION</scope>
</reference>
<evidence type="ECO:0000256" key="1">
    <source>
        <dbReference type="ARBA" id="ARBA00022514"/>
    </source>
</evidence>
<dbReference type="GO" id="GO:0008009">
    <property type="term" value="F:chemokine activity"/>
    <property type="evidence" value="ECO:0007669"/>
    <property type="project" value="InterPro"/>
</dbReference>
<dbReference type="GO" id="GO:0006955">
    <property type="term" value="P:immune response"/>
    <property type="evidence" value="ECO:0007669"/>
    <property type="project" value="InterPro"/>
</dbReference>
<dbReference type="Gene3D" id="2.40.50.40">
    <property type="match status" value="1"/>
</dbReference>
<evidence type="ECO:0000313" key="4">
    <source>
        <dbReference type="Proteomes" id="UP000694397"/>
    </source>
</evidence>
<feature type="domain" description="Chemokine interleukin-8-like" evidence="2">
    <location>
        <begin position="25"/>
        <end position="60"/>
    </location>
</feature>
<accession>A0A8C9VVQ4</accession>
<sequence length="60" mass="6649">QGGVFRDLLLSVCFEHALVSGGIPRCCVKISQKIPQRLLKHVEKYDFQTSSGFCDIPALV</sequence>
<keyword evidence="4" id="KW-1185">Reference proteome</keyword>
<dbReference type="AlphaFoldDB" id="A0A8C9VVQ4"/>
<organism evidence="3 4">
    <name type="scientific">Scleropages formosus</name>
    <name type="common">Asian bonytongue</name>
    <name type="synonym">Osteoglossum formosum</name>
    <dbReference type="NCBI Taxonomy" id="113540"/>
    <lineage>
        <taxon>Eukaryota</taxon>
        <taxon>Metazoa</taxon>
        <taxon>Chordata</taxon>
        <taxon>Craniata</taxon>
        <taxon>Vertebrata</taxon>
        <taxon>Euteleostomi</taxon>
        <taxon>Actinopterygii</taxon>
        <taxon>Neopterygii</taxon>
        <taxon>Teleostei</taxon>
        <taxon>Osteoglossocephala</taxon>
        <taxon>Osteoglossomorpha</taxon>
        <taxon>Osteoglossiformes</taxon>
        <taxon>Osteoglossidae</taxon>
        <taxon>Scleropages</taxon>
    </lineage>
</organism>
<dbReference type="InterPro" id="IPR001811">
    <property type="entry name" value="Chemokine_IL8-like_dom"/>
</dbReference>
<evidence type="ECO:0000313" key="3">
    <source>
        <dbReference type="Ensembl" id="ENSSFOP00015065652.1"/>
    </source>
</evidence>
<keyword evidence="1" id="KW-0202">Cytokine</keyword>
<dbReference type="Proteomes" id="UP000694397">
    <property type="component" value="Chromosome 17"/>
</dbReference>
<dbReference type="Ensembl" id="ENSSFOT00015057481.1">
    <property type="protein sequence ID" value="ENSSFOP00015065652.1"/>
    <property type="gene ID" value="ENSSFOG00015026936.1"/>
</dbReference>
<proteinExistence type="predicted"/>
<dbReference type="Pfam" id="PF00048">
    <property type="entry name" value="IL8"/>
    <property type="match status" value="1"/>
</dbReference>
<name>A0A8C9VVQ4_SCLFO</name>